<dbReference type="CDD" id="cd15482">
    <property type="entry name" value="Sialidase_non-viral"/>
    <property type="match status" value="1"/>
</dbReference>
<reference evidence="6" key="1">
    <citation type="journal article" date="2019" name="Int. J. Syst. Evol. Microbiol.">
        <title>The Global Catalogue of Microorganisms (GCM) 10K type strain sequencing project: providing services to taxonomists for standard genome sequencing and annotation.</title>
        <authorList>
            <consortium name="The Broad Institute Genomics Platform"/>
            <consortium name="The Broad Institute Genome Sequencing Center for Infectious Disease"/>
            <person name="Wu L."/>
            <person name="Ma J."/>
        </authorList>
    </citation>
    <scope>NUCLEOTIDE SEQUENCE [LARGE SCALE GENOMIC DNA]</scope>
    <source>
        <strain evidence="6">JCM 15395</strain>
    </source>
</reference>
<dbReference type="Gene3D" id="2.120.10.10">
    <property type="match status" value="1"/>
</dbReference>
<dbReference type="Pfam" id="PF08305">
    <property type="entry name" value="NPCBM"/>
    <property type="match status" value="1"/>
</dbReference>
<dbReference type="Pfam" id="PF22888">
    <property type="entry name" value="FIMAH"/>
    <property type="match status" value="1"/>
</dbReference>
<evidence type="ECO:0000256" key="1">
    <source>
        <dbReference type="ARBA" id="ARBA00000427"/>
    </source>
</evidence>
<dbReference type="InterPro" id="IPR013222">
    <property type="entry name" value="Glyco_hyd_98_carb-bd"/>
</dbReference>
<dbReference type="InterPro" id="IPR036278">
    <property type="entry name" value="Sialidase_sf"/>
</dbReference>
<dbReference type="Proteomes" id="UP001500866">
    <property type="component" value="Unassembled WGS sequence"/>
</dbReference>
<evidence type="ECO:0000313" key="5">
    <source>
        <dbReference type="EMBL" id="GAA0591638.1"/>
    </source>
</evidence>
<evidence type="ECO:0000313" key="6">
    <source>
        <dbReference type="Proteomes" id="UP001500866"/>
    </source>
</evidence>
<dbReference type="EMBL" id="BAAADS010000001">
    <property type="protein sequence ID" value="GAA0591638.1"/>
    <property type="molecule type" value="Genomic_DNA"/>
</dbReference>
<evidence type="ECO:0000259" key="4">
    <source>
        <dbReference type="SMART" id="SM00776"/>
    </source>
</evidence>
<dbReference type="SUPFAM" id="SSF49899">
    <property type="entry name" value="Concanavalin A-like lectins/glucanases"/>
    <property type="match status" value="1"/>
</dbReference>
<dbReference type="Pfam" id="PF10633">
    <property type="entry name" value="NPCBM_assoc"/>
    <property type="match status" value="1"/>
</dbReference>
<gene>
    <name evidence="5" type="ORF">GCM10009001_04700</name>
</gene>
<dbReference type="InterPro" id="IPR038637">
    <property type="entry name" value="NPCBM_sf"/>
</dbReference>
<dbReference type="InterPro" id="IPR013783">
    <property type="entry name" value="Ig-like_fold"/>
</dbReference>
<protein>
    <recommendedName>
        <fullName evidence="3">exo-alpha-sialidase</fullName>
        <ecNumber evidence="3">3.2.1.18</ecNumber>
    </recommendedName>
</protein>
<dbReference type="PANTHER" id="PTHR10628:SF30">
    <property type="entry name" value="EXO-ALPHA-SIALIDASE"/>
    <property type="match status" value="1"/>
</dbReference>
<dbReference type="EC" id="3.2.1.18" evidence="3"/>
<dbReference type="SUPFAM" id="SSF50939">
    <property type="entry name" value="Sialidases"/>
    <property type="match status" value="1"/>
</dbReference>
<evidence type="ECO:0000256" key="2">
    <source>
        <dbReference type="ARBA" id="ARBA00009348"/>
    </source>
</evidence>
<dbReference type="Gene3D" id="2.60.120.1060">
    <property type="entry name" value="NPCBM/NEW2 domain"/>
    <property type="match status" value="1"/>
</dbReference>
<dbReference type="RefSeq" id="WP_343809923.1">
    <property type="nucleotide sequence ID" value="NZ_BAAADS010000001.1"/>
</dbReference>
<name>A0ABP3QII7_9BACI</name>
<dbReference type="Pfam" id="PF13088">
    <property type="entry name" value="BNR_2"/>
    <property type="match status" value="1"/>
</dbReference>
<sequence length="1000" mass="109173">MRIGKVIGLFLCFTLVFSGFINLSHFSPVQAADHLLLDYSVDRSFNGSGDYVDKTADLDKVKDLTHGSIMVRFKSNSNRVAKTFFSASDKNDPSSNLSFTMNNGAVYFENRENGSYATRLGAHGSFNDGKWHTAVLTVGDNGTKIYVDGNQKASSDSMAFFSNVSGLDGMWVGKNVDNNGGQWYYKGDIDTVQIYDAALTAEQVKALSDDSEDQVTNGFYKEKILFNVNDDKGYAQYRIPSISVTSNGTILAVAEARTGGDQTPTDLVLRRSTDGGETFNEQEILAPGVANGNAEMNPMLLAEDTGSTVHLIWSRWEWGNGQYFIRTSTDHGKTWGPKRNITYALDAYKNPESPKYFPNLAGAGMGPGHGFQMSNGALVVPIYLTTSGWGNSTVAYIYSKDGGETWKAGPKVPNPGKFSKIHENMMVETNDGGLMTNMRTPGTDYRSVSTTPGLNQPWTRPVSDTNLIDPINQASLARYDKDTILFTNTASTSSRTNLTIRMSNNDGNSWFKSKEIYGGLAGYSDLFVGPDKTIYMLYEKPQGSRIALARFNKDWVLGSSNLRLQAENKIKSGQTTEVSATFTNYSQKVEKDVNIKLNAPSGWTIEPTSETNFSQVSPNEKVTVTWNVTPKKGADPVKYQLKANASYMLNGGEMNKTASTKIKILPEVPTLTSYLSDLGWVNATNGWGPVERDMSVGGSGSGDGNTLTINGKTFEKGLGAHAYSKINYILDGNFSKFTAQVGVDDEMAPNSAASVVFQVWGDGEKLYDSGEMTGADDAKSVEVNIAGVNKLELVVTDGGNGNGSDHADWGAAKIIADDDATDNTAPKLITKMNGQALENEVTVADSETVDFTWETIDEGSGLESVFAKFDGETYKEGSSINLAGKPGTHELVVTAEDNAGNTQEKNYTIHVTTSAADMKTLVKRFKEDGAFANDQAARALRTHLISVNQYVEEKSTDKVIKHMKGFKTLLRYQKENELLTEEAYQVFKADADYVLKKWKQ</sequence>
<dbReference type="Gene3D" id="2.60.40.10">
    <property type="entry name" value="Immunoglobulins"/>
    <property type="match status" value="1"/>
</dbReference>
<dbReference type="Pfam" id="PF13385">
    <property type="entry name" value="Laminin_G_3"/>
    <property type="match status" value="1"/>
</dbReference>
<dbReference type="SMART" id="SM00776">
    <property type="entry name" value="NPCBM"/>
    <property type="match status" value="1"/>
</dbReference>
<organism evidence="5 6">
    <name type="scientific">Virgibacillus siamensis</name>
    <dbReference type="NCBI Taxonomy" id="480071"/>
    <lineage>
        <taxon>Bacteria</taxon>
        <taxon>Bacillati</taxon>
        <taxon>Bacillota</taxon>
        <taxon>Bacilli</taxon>
        <taxon>Bacillales</taxon>
        <taxon>Bacillaceae</taxon>
        <taxon>Virgibacillus</taxon>
    </lineage>
</organism>
<feature type="domain" description="Glycosyl hydrolase family 98 putative carbohydrate-binding module" evidence="4">
    <location>
        <begin position="669"/>
        <end position="816"/>
    </location>
</feature>
<dbReference type="InterPro" id="IPR013320">
    <property type="entry name" value="ConA-like_dom_sf"/>
</dbReference>
<evidence type="ECO:0000256" key="3">
    <source>
        <dbReference type="ARBA" id="ARBA00012733"/>
    </source>
</evidence>
<dbReference type="Gene3D" id="2.60.120.200">
    <property type="match status" value="1"/>
</dbReference>
<accession>A0ABP3QII7</accession>
<dbReference type="InterPro" id="IPR008979">
    <property type="entry name" value="Galactose-bd-like_sf"/>
</dbReference>
<proteinExistence type="inferred from homology"/>
<dbReference type="InterPro" id="IPR026856">
    <property type="entry name" value="Sialidase_fam"/>
</dbReference>
<dbReference type="PANTHER" id="PTHR10628">
    <property type="entry name" value="SIALIDASE"/>
    <property type="match status" value="1"/>
</dbReference>
<comment type="catalytic activity">
    <reaction evidence="1">
        <text>Hydrolysis of alpha-(2-&gt;3)-, alpha-(2-&gt;6)-, alpha-(2-&gt;8)- glycosidic linkages of terminal sialic acid residues in oligosaccharides, glycoproteins, glycolipids, colominic acid and synthetic substrates.</text>
        <dbReference type="EC" id="3.2.1.18"/>
    </reaction>
</comment>
<dbReference type="InterPro" id="IPR011040">
    <property type="entry name" value="Sialidase"/>
</dbReference>
<comment type="caution">
    <text evidence="5">The sequence shown here is derived from an EMBL/GenBank/DDBJ whole genome shotgun (WGS) entry which is preliminary data.</text>
</comment>
<dbReference type="InterPro" id="IPR018905">
    <property type="entry name" value="A-galactase_NEW3"/>
</dbReference>
<dbReference type="SUPFAM" id="SSF49785">
    <property type="entry name" value="Galactose-binding domain-like"/>
    <property type="match status" value="1"/>
</dbReference>
<keyword evidence="6" id="KW-1185">Reference proteome</keyword>
<dbReference type="InterPro" id="IPR054470">
    <property type="entry name" value="FIMAH_dom"/>
</dbReference>
<comment type="similarity">
    <text evidence="2">Belongs to the glycosyl hydrolase 33 family.</text>
</comment>